<accession>A0A5E8BH20</accession>
<reference evidence="1 2" key="1">
    <citation type="submission" date="2019-09" db="EMBL/GenBank/DDBJ databases">
        <authorList>
            <person name="Brejova B."/>
        </authorList>
    </citation>
    <scope>NUCLEOTIDE SEQUENCE [LARGE SCALE GENOMIC DNA]</scope>
</reference>
<dbReference type="RefSeq" id="XP_031853541.1">
    <property type="nucleotide sequence ID" value="XM_031997650.1"/>
</dbReference>
<keyword evidence="2" id="KW-1185">Reference proteome</keyword>
<organism evidence="1 2">
    <name type="scientific">Magnusiomyces paraingens</name>
    <dbReference type="NCBI Taxonomy" id="2606893"/>
    <lineage>
        <taxon>Eukaryota</taxon>
        <taxon>Fungi</taxon>
        <taxon>Dikarya</taxon>
        <taxon>Ascomycota</taxon>
        <taxon>Saccharomycotina</taxon>
        <taxon>Dipodascomycetes</taxon>
        <taxon>Dipodascales</taxon>
        <taxon>Dipodascaceae</taxon>
        <taxon>Magnusiomyces</taxon>
    </lineage>
</organism>
<dbReference type="GeneID" id="43581750"/>
<dbReference type="AlphaFoldDB" id="A0A5E8BH20"/>
<evidence type="ECO:0000313" key="2">
    <source>
        <dbReference type="Proteomes" id="UP000398389"/>
    </source>
</evidence>
<gene>
    <name evidence="1" type="ORF">SAPINGB_P002932</name>
</gene>
<dbReference type="Proteomes" id="UP000398389">
    <property type="component" value="Unassembled WGS sequence"/>
</dbReference>
<proteinExistence type="predicted"/>
<protein>
    <submittedName>
        <fullName evidence="1">Uncharacterized protein</fullName>
    </submittedName>
</protein>
<dbReference type="EMBL" id="CABVLU010000002">
    <property type="protein sequence ID" value="VVT50944.1"/>
    <property type="molecule type" value="Genomic_DNA"/>
</dbReference>
<sequence length="860" mass="96651">MTALVSRAHGTFINARSFHSTAFHRYSIADKVKNAIYALAPKEIFADQLGEEENDEDTKKLSHQYVADLEIPYSNLNIPNQNTNTTKLHSSHPSLTLRSTNLKPPYITQGVMGSHVHLPSFMLESIKPLGSPGDKIIHIIKTYPTVSPRAILILIKPILSSLSDSHLIQISIYLYSHFYPREACNLLSTAQSLAPAIASFSDLIPALTQSQIDRTDFILLNITSTLLATNKHSLVLQLLQEIQNTTNLGIIPPHELFEQAKLANRIFTASSTADLDIVLDNTPTRIFYKTAPPPIKLAILKAVAIFKDPDLLSSLIKQDFPFFTSPYVLHNIISEVHHQYQLTDDPSAIETLIPVLFEVTNPYHTPSISFHPVDLALLPFLALTRPFFDKLWRRAQILLKKSPSPEAYKLFLEKAITLKLTHSATDILKDSQKSITSPALIASAINLVIWGRHKIKHKRPEKTVETQDKILSYQFLDVSLVKRIFKYTPIDILIPAITIFLKRLNAQYKTSAPINLPASQQEHPIPRSILWSLIKAIDTTPKTNTTLTPEIEQQLALLIATRPLTEQFEYYTLKAISVDGVLQAILAHIARLKQIPDTPQEANIQLILSALVMMKSKISHDLNPHLLSQIILSLFQLAPALNDPLPEIMAYIAPSEKASLDIVQSLLRKSNYTAALKYIDILGNNLPIEVLYAAMTYTSYARPALSMHFLRWLRVHRGIVPPPRVLRRMAIGFAKSPALSDSQSRVRIEKVARVLSRHHKASLGPHAARVFVDSLLARALARGQGSRQRLRWAIGLARHQNVPPEQIQQWMRQIDYMRMKRVGYWAPGSSVSAKPGHTGVRPTLSHILAFFSRPRPNKTR</sequence>
<name>A0A5E8BH20_9ASCO</name>
<evidence type="ECO:0000313" key="1">
    <source>
        <dbReference type="EMBL" id="VVT50944.1"/>
    </source>
</evidence>
<dbReference type="OrthoDB" id="4083599at2759"/>